<dbReference type="OrthoDB" id="9782583at2"/>
<feature type="region of interest" description="Disordered" evidence="2">
    <location>
        <begin position="142"/>
        <end position="191"/>
    </location>
</feature>
<dbReference type="SUPFAM" id="SSF46565">
    <property type="entry name" value="Chaperone J-domain"/>
    <property type="match status" value="1"/>
</dbReference>
<dbReference type="CDD" id="cd06257">
    <property type="entry name" value="DnaJ"/>
    <property type="match status" value="1"/>
</dbReference>
<evidence type="ECO:0000259" key="4">
    <source>
        <dbReference type="PROSITE" id="PS50076"/>
    </source>
</evidence>
<evidence type="ECO:0000256" key="1">
    <source>
        <dbReference type="ARBA" id="ARBA00023186"/>
    </source>
</evidence>
<protein>
    <recommendedName>
        <fullName evidence="4">J domain-containing protein</fullName>
    </recommendedName>
</protein>
<dbReference type="EMBL" id="CP022129">
    <property type="protein sequence ID" value="ASF47842.1"/>
    <property type="molecule type" value="Genomic_DNA"/>
</dbReference>
<dbReference type="Proteomes" id="UP000197019">
    <property type="component" value="Chromosome"/>
</dbReference>
<dbReference type="PANTHER" id="PTHR44240">
    <property type="entry name" value="DNAJ DOMAIN (PROKARYOTIC HEAT SHOCK PROTEIN)-RELATED"/>
    <property type="match status" value="1"/>
</dbReference>
<gene>
    <name evidence="5" type="ORF">CEK71_18195</name>
</gene>
<feature type="transmembrane region" description="Helical" evidence="3">
    <location>
        <begin position="111"/>
        <end position="131"/>
    </location>
</feature>
<evidence type="ECO:0000313" key="5">
    <source>
        <dbReference type="EMBL" id="ASF47842.1"/>
    </source>
</evidence>
<dbReference type="InterPro" id="IPR001623">
    <property type="entry name" value="DnaJ_domain"/>
</dbReference>
<accession>A0A1Z4C2T3</accession>
<name>A0A1Z4C2T3_9GAMM</name>
<evidence type="ECO:0000313" key="6">
    <source>
        <dbReference type="Proteomes" id="UP000197019"/>
    </source>
</evidence>
<feature type="transmembrane region" description="Helical" evidence="3">
    <location>
        <begin position="12"/>
        <end position="33"/>
    </location>
</feature>
<sequence>MTFTISKITIPINNQLIVICVFYFVLSYFFAYLFKRANIFLKIPVFILIMTVFSLVQNANAIEITLSALLGVLVVYGESVLNFIFMLKGWIEFVFYSIKSILKFIFDSIASIFYFIAQCLIFPFRLLNRLFSLGLHFRRPNKTAQKPRKDDTKQKSRMEEELRRAREEVRQAREQAKKKEAKPNTDNDGRSHQEILGLSATFTEPELKQAYRLAVSRYHPDKYAHMSKAFQEEAGREFVKIQQAYNALIKNFS</sequence>
<keyword evidence="3" id="KW-1133">Transmembrane helix</keyword>
<keyword evidence="3" id="KW-0472">Membrane</keyword>
<feature type="compositionally biased region" description="Basic and acidic residues" evidence="2">
    <location>
        <begin position="147"/>
        <end position="191"/>
    </location>
</feature>
<dbReference type="AlphaFoldDB" id="A0A1Z4C2T3"/>
<dbReference type="Gene3D" id="1.10.287.110">
    <property type="entry name" value="DnaJ domain"/>
    <property type="match status" value="1"/>
</dbReference>
<dbReference type="PRINTS" id="PR00625">
    <property type="entry name" value="JDOMAIN"/>
</dbReference>
<dbReference type="PANTHER" id="PTHR44240:SF10">
    <property type="entry name" value="J DOMAIN-CONTAINING PROTEIN"/>
    <property type="match status" value="1"/>
</dbReference>
<dbReference type="KEGG" id="mpsy:CEK71_18195"/>
<dbReference type="InterPro" id="IPR036869">
    <property type="entry name" value="J_dom_sf"/>
</dbReference>
<organism evidence="5 6">
    <name type="scientific">Methylovulum psychrotolerans</name>
    <dbReference type="NCBI Taxonomy" id="1704499"/>
    <lineage>
        <taxon>Bacteria</taxon>
        <taxon>Pseudomonadati</taxon>
        <taxon>Pseudomonadota</taxon>
        <taxon>Gammaproteobacteria</taxon>
        <taxon>Methylococcales</taxon>
        <taxon>Methylococcaceae</taxon>
        <taxon>Methylovulum</taxon>
    </lineage>
</organism>
<feature type="transmembrane region" description="Helical" evidence="3">
    <location>
        <begin position="39"/>
        <end position="56"/>
    </location>
</feature>
<dbReference type="InterPro" id="IPR052276">
    <property type="entry name" value="Diphthamide-biosynth_chaperone"/>
</dbReference>
<evidence type="ECO:0000256" key="3">
    <source>
        <dbReference type="SAM" id="Phobius"/>
    </source>
</evidence>
<dbReference type="SMART" id="SM00271">
    <property type="entry name" value="DnaJ"/>
    <property type="match status" value="1"/>
</dbReference>
<dbReference type="Pfam" id="PF00226">
    <property type="entry name" value="DnaJ"/>
    <property type="match status" value="1"/>
</dbReference>
<keyword evidence="6" id="KW-1185">Reference proteome</keyword>
<feature type="domain" description="J" evidence="4">
    <location>
        <begin position="191"/>
        <end position="253"/>
    </location>
</feature>
<feature type="transmembrane region" description="Helical" evidence="3">
    <location>
        <begin position="68"/>
        <end position="91"/>
    </location>
</feature>
<evidence type="ECO:0000256" key="2">
    <source>
        <dbReference type="SAM" id="MobiDB-lite"/>
    </source>
</evidence>
<keyword evidence="1" id="KW-0143">Chaperone</keyword>
<proteinExistence type="predicted"/>
<keyword evidence="3" id="KW-0812">Transmembrane</keyword>
<dbReference type="PROSITE" id="PS50076">
    <property type="entry name" value="DNAJ_2"/>
    <property type="match status" value="1"/>
</dbReference>
<reference evidence="5 6" key="1">
    <citation type="submission" date="2017-06" db="EMBL/GenBank/DDBJ databases">
        <title>Genome Sequencing of the methanotroph Methylovulum psychrotolerants str. HV10-M2 isolated from a high-altitude environment.</title>
        <authorList>
            <person name="Mateos-Rivera A."/>
        </authorList>
    </citation>
    <scope>NUCLEOTIDE SEQUENCE [LARGE SCALE GENOMIC DNA]</scope>
    <source>
        <strain evidence="5 6">HV10_M2</strain>
    </source>
</reference>